<feature type="compositionally biased region" description="Acidic residues" evidence="1">
    <location>
        <begin position="90"/>
        <end position="100"/>
    </location>
</feature>
<reference evidence="3 4" key="1">
    <citation type="submission" date="2022-04" db="EMBL/GenBank/DDBJ databases">
        <title>Diverse halophilic archaea isolated from saline environments.</title>
        <authorList>
            <person name="Cui H.-L."/>
        </authorList>
    </citation>
    <scope>NUCLEOTIDE SEQUENCE [LARGE SCALE GENOMIC DNA]</scope>
    <source>
        <strain evidence="3 4">XZYJT49</strain>
    </source>
</reference>
<feature type="compositionally biased region" description="Basic and acidic residues" evidence="1">
    <location>
        <begin position="1"/>
        <end position="12"/>
    </location>
</feature>
<feature type="compositionally biased region" description="Basic and acidic residues" evidence="1">
    <location>
        <begin position="225"/>
        <end position="265"/>
    </location>
</feature>
<dbReference type="GeneID" id="72186463"/>
<accession>A0A8U0HSP0</accession>
<evidence type="ECO:0000256" key="2">
    <source>
        <dbReference type="SAM" id="Phobius"/>
    </source>
</evidence>
<feature type="region of interest" description="Disordered" evidence="1">
    <location>
        <begin position="207"/>
        <end position="265"/>
    </location>
</feature>
<evidence type="ECO:0000313" key="3">
    <source>
        <dbReference type="EMBL" id="UPV73773.1"/>
    </source>
</evidence>
<dbReference type="KEGG" id="halx:M0R89_14650"/>
<keyword evidence="2" id="KW-1133">Transmembrane helix</keyword>
<dbReference type="AlphaFoldDB" id="A0A8U0HSP0"/>
<name>A0A8U0HSP0_9EURY</name>
<keyword evidence="2" id="KW-0812">Transmembrane</keyword>
<organism evidence="3 4">
    <name type="scientific">Halorussus limi</name>
    <dbReference type="NCBI Taxonomy" id="2938695"/>
    <lineage>
        <taxon>Archaea</taxon>
        <taxon>Methanobacteriati</taxon>
        <taxon>Methanobacteriota</taxon>
        <taxon>Stenosarchaea group</taxon>
        <taxon>Halobacteria</taxon>
        <taxon>Halobacteriales</taxon>
        <taxon>Haladaptataceae</taxon>
        <taxon>Halorussus</taxon>
    </lineage>
</organism>
<feature type="transmembrane region" description="Helical" evidence="2">
    <location>
        <begin position="170"/>
        <end position="197"/>
    </location>
</feature>
<feature type="transmembrane region" description="Helical" evidence="2">
    <location>
        <begin position="109"/>
        <end position="130"/>
    </location>
</feature>
<feature type="compositionally biased region" description="Basic and acidic residues" evidence="1">
    <location>
        <begin position="42"/>
        <end position="55"/>
    </location>
</feature>
<evidence type="ECO:0000313" key="4">
    <source>
        <dbReference type="Proteomes" id="UP000830729"/>
    </source>
</evidence>
<proteinExistence type="predicted"/>
<keyword evidence="4" id="KW-1185">Reference proteome</keyword>
<evidence type="ECO:0000256" key="1">
    <source>
        <dbReference type="SAM" id="MobiDB-lite"/>
    </source>
</evidence>
<dbReference type="Proteomes" id="UP000830729">
    <property type="component" value="Chromosome"/>
</dbReference>
<protein>
    <submittedName>
        <fullName evidence="3">Uncharacterized protein</fullName>
    </submittedName>
</protein>
<feature type="region of interest" description="Disordered" evidence="1">
    <location>
        <begin position="1"/>
        <end position="105"/>
    </location>
</feature>
<sequence length="265" mass="28301">MSDRDGDRRTTADPETDENTAKRTEKNRQTTENISDGSGQRPEGRTERRDGRTEDRDDGEVESVRGERATGTDPVGTADASAAETRTAPDDPEDPDETGSDDGGGLSDAAAIAVSALVALVATALAYLWASGWFGWATFYESLFRVAPTVSGGGVGTDWVVGNTVPILDAAIAITHAADVLMGVFILGMVFLHWSIFRRLSTRMRRPARRETGETVATDGGARNPETDGGARDSETDGERDLETDSRTHDPERDDEARGEGGDGP</sequence>
<gene>
    <name evidence="3" type="ORF">M0R89_14650</name>
</gene>
<dbReference type="RefSeq" id="WP_248649825.1">
    <property type="nucleotide sequence ID" value="NZ_CP096659.1"/>
</dbReference>
<feature type="compositionally biased region" description="Basic and acidic residues" evidence="1">
    <location>
        <begin position="19"/>
        <end position="29"/>
    </location>
</feature>
<dbReference type="EMBL" id="CP096659">
    <property type="protein sequence ID" value="UPV73773.1"/>
    <property type="molecule type" value="Genomic_DNA"/>
</dbReference>
<keyword evidence="2" id="KW-0472">Membrane</keyword>